<dbReference type="AlphaFoldDB" id="A0A9X1WTP4"/>
<gene>
    <name evidence="1" type="ORF">MUG84_17015</name>
</gene>
<dbReference type="InterPro" id="IPR006059">
    <property type="entry name" value="SBP"/>
</dbReference>
<keyword evidence="2" id="KW-1185">Reference proteome</keyword>
<sequence>MKKAISWISLLIVLSIVLAITACGSGKPKNAASTEESSRKAQGGEAIKLRIAWAGSQARHDATLKALDLYTKKNPNVSFEPEFSGFDGYYEKLTTQSAAKNAPDIMQIDTYNIVQYASRGQLADLSSVNVADVDPNLVSAGKYKEQQVGIPLGKNATGFIYNKAVLDKLGVKLSENMTWDDLFKLARDIQPKLEKGKYSLADLSMDPDAYEMFQLSKGKGFAHTADGKFNIDHETWTEFNAILDQLRKEGVVPPADITVTYKQFDPKQDLLLNGTVLFLSTYAAGFGGFDNVSPNTFALTPAPSGEKSGGWLVPSQFFTVSSNSKHAEEAKKFLEWFINDTEAADALMLSRGVPVSAKVLEYVSPKLSGSDKAQIELLDKTAANANKFSSRPNGYWNFRMDFIKIMQEVAFGKTNPDLGFEAAQKKYAELIKE</sequence>
<dbReference type="Proteomes" id="UP001139347">
    <property type="component" value="Unassembled WGS sequence"/>
</dbReference>
<protein>
    <submittedName>
        <fullName evidence="1">Extracellular solute-binding protein</fullName>
    </submittedName>
</protein>
<dbReference type="Pfam" id="PF13416">
    <property type="entry name" value="SBP_bac_8"/>
    <property type="match status" value="1"/>
</dbReference>
<dbReference type="EMBL" id="JALIRP010000006">
    <property type="protein sequence ID" value="MCJ8013430.1"/>
    <property type="molecule type" value="Genomic_DNA"/>
</dbReference>
<dbReference type="Gene3D" id="3.40.190.10">
    <property type="entry name" value="Periplasmic binding protein-like II"/>
    <property type="match status" value="2"/>
</dbReference>
<comment type="caution">
    <text evidence="1">The sequence shown here is derived from an EMBL/GenBank/DDBJ whole genome shotgun (WGS) entry which is preliminary data.</text>
</comment>
<dbReference type="RefSeq" id="WP_244726805.1">
    <property type="nucleotide sequence ID" value="NZ_JALIRP010000006.1"/>
</dbReference>
<dbReference type="PROSITE" id="PS51257">
    <property type="entry name" value="PROKAR_LIPOPROTEIN"/>
    <property type="match status" value="1"/>
</dbReference>
<organism evidence="1 2">
    <name type="scientific">Paenibacillus mangrovi</name>
    <dbReference type="NCBI Taxonomy" id="2931978"/>
    <lineage>
        <taxon>Bacteria</taxon>
        <taxon>Bacillati</taxon>
        <taxon>Bacillota</taxon>
        <taxon>Bacilli</taxon>
        <taxon>Bacillales</taxon>
        <taxon>Paenibacillaceae</taxon>
        <taxon>Paenibacillus</taxon>
    </lineage>
</organism>
<proteinExistence type="predicted"/>
<evidence type="ECO:0000313" key="2">
    <source>
        <dbReference type="Proteomes" id="UP001139347"/>
    </source>
</evidence>
<dbReference type="InterPro" id="IPR050490">
    <property type="entry name" value="Bact_solute-bd_prot1"/>
</dbReference>
<dbReference type="PANTHER" id="PTHR43649">
    <property type="entry name" value="ARABINOSE-BINDING PROTEIN-RELATED"/>
    <property type="match status" value="1"/>
</dbReference>
<evidence type="ECO:0000313" key="1">
    <source>
        <dbReference type="EMBL" id="MCJ8013430.1"/>
    </source>
</evidence>
<accession>A0A9X1WTP4</accession>
<name>A0A9X1WTP4_9BACL</name>
<dbReference type="PANTHER" id="PTHR43649:SF11">
    <property type="entry name" value="ABC TRANSPORTER SUBSTRATE-BINDING PROTEIN YESO-RELATED"/>
    <property type="match status" value="1"/>
</dbReference>
<reference evidence="1" key="1">
    <citation type="submission" date="2022-04" db="EMBL/GenBank/DDBJ databases">
        <title>Paenibacillus mangrovi sp. nov., a novel endophytic bacterium isolated from bark of Kandelia candel.</title>
        <authorList>
            <person name="Tuo L."/>
        </authorList>
    </citation>
    <scope>NUCLEOTIDE SEQUENCE</scope>
    <source>
        <strain evidence="1">KQZ6P-2</strain>
    </source>
</reference>
<dbReference type="SUPFAM" id="SSF53850">
    <property type="entry name" value="Periplasmic binding protein-like II"/>
    <property type="match status" value="1"/>
</dbReference>